<protein>
    <recommendedName>
        <fullName evidence="13">Probable potassium transport system protein Kup</fullName>
    </recommendedName>
</protein>
<feature type="transmembrane region" description="Helical" evidence="13">
    <location>
        <begin position="419"/>
        <end position="437"/>
    </location>
</feature>
<comment type="caution">
    <text evidence="16">The sequence shown here is derived from an EMBL/GenBank/DDBJ whole genome shotgun (WGS) entry which is preliminary data.</text>
</comment>
<evidence type="ECO:0000256" key="4">
    <source>
        <dbReference type="ARBA" id="ARBA00022475"/>
    </source>
</evidence>
<feature type="transmembrane region" description="Helical" evidence="13">
    <location>
        <begin position="125"/>
        <end position="151"/>
    </location>
</feature>
<keyword evidence="9 13" id="KW-0630">Potassium</keyword>
<keyword evidence="12 13" id="KW-0472">Membrane</keyword>
<keyword evidence="5" id="KW-0997">Cell inner membrane</keyword>
<feature type="transmembrane region" description="Helical" evidence="13">
    <location>
        <begin position="362"/>
        <end position="383"/>
    </location>
</feature>
<dbReference type="InterPro" id="IPR003855">
    <property type="entry name" value="K+_transporter"/>
</dbReference>
<feature type="transmembrane region" description="Helical" evidence="13">
    <location>
        <begin position="194"/>
        <end position="216"/>
    </location>
</feature>
<evidence type="ECO:0000256" key="13">
    <source>
        <dbReference type="HAMAP-Rule" id="MF_01522"/>
    </source>
</evidence>
<dbReference type="Pfam" id="PF02705">
    <property type="entry name" value="K_trans"/>
    <property type="match status" value="1"/>
</dbReference>
<dbReference type="PANTHER" id="PTHR30540:SF79">
    <property type="entry name" value="LOW AFFINITY POTASSIUM TRANSPORT SYSTEM PROTEIN KUP"/>
    <property type="match status" value="1"/>
</dbReference>
<dbReference type="OrthoDB" id="9805577at2"/>
<evidence type="ECO:0000313" key="16">
    <source>
        <dbReference type="EMBL" id="TVV76135.1"/>
    </source>
</evidence>
<evidence type="ECO:0000256" key="9">
    <source>
        <dbReference type="ARBA" id="ARBA00022958"/>
    </source>
</evidence>
<evidence type="ECO:0000256" key="5">
    <source>
        <dbReference type="ARBA" id="ARBA00022519"/>
    </source>
</evidence>
<evidence type="ECO:0000259" key="14">
    <source>
        <dbReference type="Pfam" id="PF02705"/>
    </source>
</evidence>
<dbReference type="HAMAP" id="MF_01522">
    <property type="entry name" value="Kup"/>
    <property type="match status" value="1"/>
</dbReference>
<dbReference type="GO" id="GO:0015293">
    <property type="term" value="F:symporter activity"/>
    <property type="evidence" value="ECO:0007669"/>
    <property type="project" value="UniProtKB-UniRule"/>
</dbReference>
<feature type="transmembrane region" description="Helical" evidence="13">
    <location>
        <begin position="71"/>
        <end position="94"/>
    </location>
</feature>
<comment type="catalytic activity">
    <reaction evidence="13">
        <text>K(+)(in) + H(+)(in) = K(+)(out) + H(+)(out)</text>
        <dbReference type="Rhea" id="RHEA:28490"/>
        <dbReference type="ChEBI" id="CHEBI:15378"/>
        <dbReference type="ChEBI" id="CHEBI:29103"/>
    </reaction>
</comment>
<evidence type="ECO:0000256" key="1">
    <source>
        <dbReference type="ARBA" id="ARBA00004141"/>
    </source>
</evidence>
<proteinExistence type="inferred from homology"/>
<evidence type="ECO:0000259" key="15">
    <source>
        <dbReference type="Pfam" id="PF22776"/>
    </source>
</evidence>
<evidence type="ECO:0000256" key="3">
    <source>
        <dbReference type="ARBA" id="ARBA00022448"/>
    </source>
</evidence>
<sequence length="647" mass="70076">MSDGGAVTADMPLAQGGHDGQGHDGHGHGKSRLTTLALGAVGVVYGDIGTSPLYSMKEIFVGHHPLAVDPLHIYGVLSLIFWSLIVIVTLKYVLLILRADNKGEGGSLALLALIQRRTGGGRWSAGLVMLGVLATALFFGDCMITPAISVLSAIEGLTIVEPSFTPFVLPISVAILIGLFILQSRGTALIGQFFGPIMLTYFIAIGVLGVMSIIANPEVLIALNPIWAVRFFAHDHVLAFLALGSVVLAVTGAEALYADMGHFGRRPIQAAWLYLVFPMLMLNYLGQGALLLRQPGAAENPFFLMAPDAWRLPLVILATLATVIASQAVITGAFSVVQQAVQLGLMPRVRIEHTSASAAGQIYVPSVNWALMVMVILLVLMFGQSSNLAAAYGIAVTGTMFISTCMLAVLVFRVWNWPKLLGGLFILLFLAVDGVYFASNLTKVPDGGWFPLLVGLFAFTMLTTWARGRQLMIARMKEAAMPVKVFVKSAVNSAVRVSGTAVFMTSASDGVPHALLHNLKHNKVLHERVLLLTVKIEDVPYVDQKVRTSSLEDLGQGFYRLILRYGFMQDPDVPAALAATTECGPQFKMMDTSFFLSRQTLLSSERPGMAIWREKLFSWMLRNAESAMEFFRLPTNRVVELGSQVEI</sequence>
<name>A0A558R9S8_9SPHN</name>
<gene>
    <name evidence="13" type="primary">kup</name>
    <name evidence="16" type="ORF">FOY91_05185</name>
</gene>
<dbReference type="GO" id="GO:0015079">
    <property type="term" value="F:potassium ion transmembrane transporter activity"/>
    <property type="evidence" value="ECO:0007669"/>
    <property type="project" value="UniProtKB-UniRule"/>
</dbReference>
<keyword evidence="3 13" id="KW-0813">Transport</keyword>
<feature type="transmembrane region" description="Helical" evidence="13">
    <location>
        <begin position="270"/>
        <end position="292"/>
    </location>
</feature>
<keyword evidence="11 13" id="KW-0406">Ion transport</keyword>
<keyword evidence="7 13" id="KW-0812">Transmembrane</keyword>
<dbReference type="InterPro" id="IPR053951">
    <property type="entry name" value="K_trans_N"/>
</dbReference>
<evidence type="ECO:0000256" key="11">
    <source>
        <dbReference type="ARBA" id="ARBA00023065"/>
    </source>
</evidence>
<dbReference type="AlphaFoldDB" id="A0A558R9S8"/>
<keyword evidence="4 13" id="KW-1003">Cell membrane</keyword>
<dbReference type="Pfam" id="PF22776">
    <property type="entry name" value="K_trans_C"/>
    <property type="match status" value="1"/>
</dbReference>
<feature type="transmembrane region" description="Helical" evidence="13">
    <location>
        <begin position="236"/>
        <end position="258"/>
    </location>
</feature>
<dbReference type="Proteomes" id="UP000318681">
    <property type="component" value="Unassembled WGS sequence"/>
</dbReference>
<dbReference type="PANTHER" id="PTHR30540">
    <property type="entry name" value="OSMOTIC STRESS POTASSIUM TRANSPORTER"/>
    <property type="match status" value="1"/>
</dbReference>
<keyword evidence="6 13" id="KW-0633">Potassium transport</keyword>
<keyword evidence="8 13" id="KW-0769">Symport</keyword>
<dbReference type="RefSeq" id="WP_145148833.1">
    <property type="nucleotide sequence ID" value="NZ_VNIM01000013.1"/>
</dbReference>
<keyword evidence="17" id="KW-1185">Reference proteome</keyword>
<feature type="domain" description="K+ potassium transporter C-terminal" evidence="15">
    <location>
        <begin position="498"/>
        <end position="647"/>
    </location>
</feature>
<feature type="transmembrane region" description="Helical" evidence="13">
    <location>
        <begin position="312"/>
        <end position="341"/>
    </location>
</feature>
<evidence type="ECO:0000256" key="8">
    <source>
        <dbReference type="ARBA" id="ARBA00022847"/>
    </source>
</evidence>
<feature type="domain" description="K+ potassium transporter integral membrane" evidence="14">
    <location>
        <begin position="36"/>
        <end position="488"/>
    </location>
</feature>
<evidence type="ECO:0000256" key="2">
    <source>
        <dbReference type="ARBA" id="ARBA00007019"/>
    </source>
</evidence>
<feature type="transmembrane region" description="Helical" evidence="13">
    <location>
        <begin position="449"/>
        <end position="466"/>
    </location>
</feature>
<evidence type="ECO:0000256" key="7">
    <source>
        <dbReference type="ARBA" id="ARBA00022692"/>
    </source>
</evidence>
<accession>A0A558R9S8</accession>
<evidence type="ECO:0000256" key="10">
    <source>
        <dbReference type="ARBA" id="ARBA00022989"/>
    </source>
</evidence>
<evidence type="ECO:0000256" key="12">
    <source>
        <dbReference type="ARBA" id="ARBA00023136"/>
    </source>
</evidence>
<comment type="function">
    <text evidence="13">Transport of potassium into the cell. Likely operates as a K(+):H(+) symporter.</text>
</comment>
<keyword evidence="10 13" id="KW-1133">Transmembrane helix</keyword>
<dbReference type="InterPro" id="IPR023051">
    <property type="entry name" value="Kup"/>
</dbReference>
<organism evidence="16 17">
    <name type="scientific">Alterirhizorhabdus solaris</name>
    <dbReference type="NCBI Taxonomy" id="2529389"/>
    <lineage>
        <taxon>Bacteria</taxon>
        <taxon>Pseudomonadati</taxon>
        <taxon>Pseudomonadota</taxon>
        <taxon>Alphaproteobacteria</taxon>
        <taxon>Sphingomonadales</taxon>
        <taxon>Rhizorhabdaceae</taxon>
        <taxon>Alterirhizorhabdus</taxon>
    </lineage>
</organism>
<reference evidence="16 17" key="1">
    <citation type="submission" date="2019-07" db="EMBL/GenBank/DDBJ databases">
        <title>Sphingomonas solaris sp. nov., isolated from a solar panel from Boston, Massachusetts.</title>
        <authorList>
            <person name="Tanner K."/>
            <person name="Pascual J."/>
            <person name="Mancuso C."/>
            <person name="Pereto J."/>
            <person name="Khalil A."/>
            <person name="Vilanova C."/>
        </authorList>
    </citation>
    <scope>NUCLEOTIDE SEQUENCE [LARGE SCALE GENOMIC DNA]</scope>
    <source>
        <strain evidence="16 17">R4DWN</strain>
    </source>
</reference>
<dbReference type="EMBL" id="VNIM01000013">
    <property type="protein sequence ID" value="TVV76135.1"/>
    <property type="molecule type" value="Genomic_DNA"/>
</dbReference>
<evidence type="ECO:0000313" key="17">
    <source>
        <dbReference type="Proteomes" id="UP000318681"/>
    </source>
</evidence>
<comment type="similarity">
    <text evidence="2 13">Belongs to the HAK/KUP transporter (TC 2.A.72) family.</text>
</comment>
<dbReference type="GO" id="GO:0005886">
    <property type="term" value="C:plasma membrane"/>
    <property type="evidence" value="ECO:0007669"/>
    <property type="project" value="UniProtKB-SubCell"/>
</dbReference>
<feature type="transmembrane region" description="Helical" evidence="13">
    <location>
        <begin position="389"/>
        <end position="412"/>
    </location>
</feature>
<feature type="transmembrane region" description="Helical" evidence="13">
    <location>
        <begin position="163"/>
        <end position="182"/>
    </location>
</feature>
<comment type="subcellular location">
    <subcellularLocation>
        <location evidence="13">Cell membrane</location>
        <topology evidence="13">Multi-pass membrane protein</topology>
    </subcellularLocation>
    <subcellularLocation>
        <location evidence="1">Membrane</location>
        <topology evidence="1">Multi-pass membrane protein</topology>
    </subcellularLocation>
</comment>
<evidence type="ECO:0000256" key="6">
    <source>
        <dbReference type="ARBA" id="ARBA00022538"/>
    </source>
</evidence>
<dbReference type="InterPro" id="IPR053952">
    <property type="entry name" value="K_trans_C"/>
</dbReference>